<dbReference type="PANTHER" id="PTHR24198">
    <property type="entry name" value="ANKYRIN REPEAT AND PROTEIN KINASE DOMAIN-CONTAINING PROTEIN"/>
    <property type="match status" value="1"/>
</dbReference>
<reference evidence="6 7" key="1">
    <citation type="submission" date="2016-05" db="EMBL/GenBank/DDBJ databases">
        <title>A degradative enzymes factory behind the ericoid mycorrhizal symbiosis.</title>
        <authorList>
            <consortium name="DOE Joint Genome Institute"/>
            <person name="Martino E."/>
            <person name="Morin E."/>
            <person name="Grelet G."/>
            <person name="Kuo A."/>
            <person name="Kohler A."/>
            <person name="Daghino S."/>
            <person name="Barry K."/>
            <person name="Choi C."/>
            <person name="Cichocki N."/>
            <person name="Clum A."/>
            <person name="Copeland A."/>
            <person name="Hainaut M."/>
            <person name="Haridas S."/>
            <person name="Labutti K."/>
            <person name="Lindquist E."/>
            <person name="Lipzen A."/>
            <person name="Khouja H.-R."/>
            <person name="Murat C."/>
            <person name="Ohm R."/>
            <person name="Olson A."/>
            <person name="Spatafora J."/>
            <person name="Veneault-Fourrey C."/>
            <person name="Henrissat B."/>
            <person name="Grigoriev I."/>
            <person name="Martin F."/>
            <person name="Perotto S."/>
        </authorList>
    </citation>
    <scope>NUCLEOTIDE SEQUENCE [LARGE SCALE GENOMIC DNA]</scope>
    <source>
        <strain evidence="6 7">UAMH 7357</strain>
    </source>
</reference>
<dbReference type="AlphaFoldDB" id="A0A2J6QKT9"/>
<dbReference type="InterPro" id="IPR027417">
    <property type="entry name" value="P-loop_NTPase"/>
</dbReference>
<evidence type="ECO:0000313" key="7">
    <source>
        <dbReference type="Proteomes" id="UP000235672"/>
    </source>
</evidence>
<keyword evidence="7" id="KW-1185">Reference proteome</keyword>
<dbReference type="PANTHER" id="PTHR24198:SF165">
    <property type="entry name" value="ANKYRIN REPEAT-CONTAINING PROTEIN-RELATED"/>
    <property type="match status" value="1"/>
</dbReference>
<dbReference type="InterPro" id="IPR036770">
    <property type="entry name" value="Ankyrin_rpt-contain_sf"/>
</dbReference>
<feature type="domain" description="NB-ARC" evidence="4">
    <location>
        <begin position="210"/>
        <end position="327"/>
    </location>
</feature>
<evidence type="ECO:0000256" key="2">
    <source>
        <dbReference type="ARBA" id="ARBA00023043"/>
    </source>
</evidence>
<dbReference type="Pfam" id="PF12796">
    <property type="entry name" value="Ank_2"/>
    <property type="match status" value="3"/>
</dbReference>
<dbReference type="SUPFAM" id="SSF52540">
    <property type="entry name" value="P-loop containing nucleoside triphosphate hydrolases"/>
    <property type="match status" value="1"/>
</dbReference>
<name>A0A2J6QKT9_9HELO</name>
<dbReference type="Pfam" id="PF00931">
    <property type="entry name" value="NB-ARC"/>
    <property type="match status" value="1"/>
</dbReference>
<dbReference type="PROSITE" id="PS50297">
    <property type="entry name" value="ANK_REP_REGION"/>
    <property type="match status" value="2"/>
</dbReference>
<evidence type="ECO:0000313" key="6">
    <source>
        <dbReference type="EMBL" id="PMD26867.1"/>
    </source>
</evidence>
<evidence type="ECO:0000256" key="3">
    <source>
        <dbReference type="PROSITE-ProRule" id="PRU00023"/>
    </source>
</evidence>
<protein>
    <submittedName>
        <fullName evidence="6">Ankyrin</fullName>
    </submittedName>
</protein>
<organism evidence="6 7">
    <name type="scientific">Hyaloscypha hepaticicola</name>
    <dbReference type="NCBI Taxonomy" id="2082293"/>
    <lineage>
        <taxon>Eukaryota</taxon>
        <taxon>Fungi</taxon>
        <taxon>Dikarya</taxon>
        <taxon>Ascomycota</taxon>
        <taxon>Pezizomycotina</taxon>
        <taxon>Leotiomycetes</taxon>
        <taxon>Helotiales</taxon>
        <taxon>Hyaloscyphaceae</taxon>
        <taxon>Hyaloscypha</taxon>
    </lineage>
</organism>
<dbReference type="InterPro" id="IPR002110">
    <property type="entry name" value="Ankyrin_rpt"/>
</dbReference>
<feature type="repeat" description="ANK" evidence="3">
    <location>
        <begin position="485"/>
        <end position="510"/>
    </location>
</feature>
<dbReference type="InterPro" id="IPR031352">
    <property type="entry name" value="SesA"/>
</dbReference>
<keyword evidence="2 3" id="KW-0040">ANK repeat</keyword>
<evidence type="ECO:0000259" key="4">
    <source>
        <dbReference type="Pfam" id="PF00931"/>
    </source>
</evidence>
<dbReference type="OrthoDB" id="341259at2759"/>
<evidence type="ECO:0000256" key="1">
    <source>
        <dbReference type="ARBA" id="ARBA00022737"/>
    </source>
</evidence>
<dbReference type="STRING" id="1745343.A0A2J6QKT9"/>
<dbReference type="PROSITE" id="PS50088">
    <property type="entry name" value="ANK_REPEAT"/>
    <property type="match status" value="2"/>
</dbReference>
<dbReference type="EMBL" id="KZ613467">
    <property type="protein sequence ID" value="PMD26867.1"/>
    <property type="molecule type" value="Genomic_DNA"/>
</dbReference>
<dbReference type="Proteomes" id="UP000235672">
    <property type="component" value="Unassembled WGS sequence"/>
</dbReference>
<gene>
    <name evidence="6" type="ORF">NA56DRAFT_298895</name>
</gene>
<feature type="repeat" description="ANK" evidence="3">
    <location>
        <begin position="574"/>
        <end position="600"/>
    </location>
</feature>
<dbReference type="Gene3D" id="1.25.40.20">
    <property type="entry name" value="Ankyrin repeat-containing domain"/>
    <property type="match status" value="3"/>
</dbReference>
<evidence type="ECO:0000259" key="5">
    <source>
        <dbReference type="Pfam" id="PF17107"/>
    </source>
</evidence>
<dbReference type="Gene3D" id="3.40.50.300">
    <property type="entry name" value="P-loop containing nucleotide triphosphate hydrolases"/>
    <property type="match status" value="1"/>
</dbReference>
<sequence>MASSTSTMLMPFSAPLTNMDPLSAIGLASSIVQFIDFGLKVARRLDELNTVNPGDVPKSLQAISSQLPLLLNALSRIKTDAQLKNLDFDTKCILRGMISGCRAQIVEVESMIDNISHAPGDNFKTKMKKVFTSMKYDEKVREIERNLQTYISVLILHHVIDSAEAPLELADDTFFDVREERVETFVERPKLMKELEGCLYDAARSRVQVPTILLIAGNEGVGKSQLALEYCHRAHSRNQFRTVFWLDASTLENLYLGLESIYATVRRSTDGTRKEKISFVTGFLDDLWHPWLLVLDNYEPSALYNDIMELLPSRGYGGIILITRRDAKSGLGKVIEVPKFLPPEEQSQLNSLLAKEVQRKDFEGMKNLVNQGADVNALIWNEWPCLHRLAIFGLDDAFSFFLERGANPNPPDVKIWKPIYWAAGEGNESICKMLLDNEDETRQRLKPADYQAAFNQAMEKGNLNIVKMLWHRRGNELTLNGKNQYDYTPLQSAANEGHIEIVKFLIEQASKGHFEVIKLLCTEGKVDPNSMYGSDKRTALYCIAGLKDEDGREQKREDMARFLLDRGADPNRFDGEGPLHQAATYDHPEMIRLLLEHGADPMKGGNNYSPLQAAIHYSSPEAIKLFLQCKIRDPAGETWLGRCLISAAAGGHRDAVLQLLRAGANINTLQEVGYAKGATALLLAIFNGEIKTAQLLIRQVKADP</sequence>
<proteinExistence type="predicted"/>
<accession>A0A2J6QKT9</accession>
<feature type="domain" description="NACHT-NTPase and P-loop NTPases N-terminal" evidence="5">
    <location>
        <begin position="29"/>
        <end position="154"/>
    </location>
</feature>
<keyword evidence="1" id="KW-0677">Repeat</keyword>
<dbReference type="Pfam" id="PF17107">
    <property type="entry name" value="SesA"/>
    <property type="match status" value="1"/>
</dbReference>
<dbReference type="GO" id="GO:0043531">
    <property type="term" value="F:ADP binding"/>
    <property type="evidence" value="ECO:0007669"/>
    <property type="project" value="InterPro"/>
</dbReference>
<dbReference type="SMART" id="SM00248">
    <property type="entry name" value="ANK"/>
    <property type="match status" value="10"/>
</dbReference>
<dbReference type="InterPro" id="IPR002182">
    <property type="entry name" value="NB-ARC"/>
</dbReference>
<dbReference type="SUPFAM" id="SSF48403">
    <property type="entry name" value="Ankyrin repeat"/>
    <property type="match status" value="1"/>
</dbReference>